<evidence type="ECO:0000256" key="3">
    <source>
        <dbReference type="ARBA" id="ARBA00022777"/>
    </source>
</evidence>
<comment type="caution">
    <text evidence="8">The sequence shown here is derived from an EMBL/GenBank/DDBJ whole genome shotgun (WGS) entry which is preliminary data.</text>
</comment>
<feature type="region of interest" description="Disordered" evidence="6">
    <location>
        <begin position="620"/>
        <end position="643"/>
    </location>
</feature>
<feature type="compositionally biased region" description="Basic and acidic residues" evidence="6">
    <location>
        <begin position="621"/>
        <end position="634"/>
    </location>
</feature>
<protein>
    <submittedName>
        <fullName evidence="8">Serine/threonine protein kinase</fullName>
    </submittedName>
</protein>
<dbReference type="SMART" id="SM00220">
    <property type="entry name" value="S_TKc"/>
    <property type="match status" value="1"/>
</dbReference>
<dbReference type="Pfam" id="PF00069">
    <property type="entry name" value="Pkinase"/>
    <property type="match status" value="1"/>
</dbReference>
<dbReference type="InterPro" id="IPR011009">
    <property type="entry name" value="Kinase-like_dom_sf"/>
</dbReference>
<keyword evidence="4 5" id="KW-0067">ATP-binding</keyword>
<feature type="region of interest" description="Disordered" evidence="6">
    <location>
        <begin position="499"/>
        <end position="530"/>
    </location>
</feature>
<dbReference type="PROSITE" id="PS00107">
    <property type="entry name" value="PROTEIN_KINASE_ATP"/>
    <property type="match status" value="1"/>
</dbReference>
<dbReference type="EMBL" id="QQBH01000018">
    <property type="protein sequence ID" value="RDD86380.1"/>
    <property type="molecule type" value="Genomic_DNA"/>
</dbReference>
<feature type="binding site" evidence="5">
    <location>
        <position position="43"/>
    </location>
    <ligand>
        <name>ATP</name>
        <dbReference type="ChEBI" id="CHEBI:30616"/>
    </ligand>
</feature>
<dbReference type="RefSeq" id="WP_114531145.1">
    <property type="nucleotide sequence ID" value="NZ_QQBH01000018.1"/>
</dbReference>
<dbReference type="STRING" id="146923.Spa2297_18920"/>
<evidence type="ECO:0000256" key="5">
    <source>
        <dbReference type="PROSITE-ProRule" id="PRU10141"/>
    </source>
</evidence>
<keyword evidence="3 8" id="KW-0418">Kinase</keyword>
<dbReference type="Gene3D" id="1.10.510.10">
    <property type="entry name" value="Transferase(Phosphotransferase) domain 1"/>
    <property type="match status" value="1"/>
</dbReference>
<dbReference type="PANTHER" id="PTHR43289:SF34">
    <property type="entry name" value="SERINE_THREONINE-PROTEIN KINASE YBDM-RELATED"/>
    <property type="match status" value="1"/>
</dbReference>
<dbReference type="InterPro" id="IPR017441">
    <property type="entry name" value="Protein_kinase_ATP_BS"/>
</dbReference>
<dbReference type="Gene3D" id="3.30.200.20">
    <property type="entry name" value="Phosphorylase Kinase, domain 1"/>
    <property type="match status" value="1"/>
</dbReference>
<feature type="compositionally biased region" description="Low complexity" evidence="6">
    <location>
        <begin position="334"/>
        <end position="351"/>
    </location>
</feature>
<evidence type="ECO:0000256" key="1">
    <source>
        <dbReference type="ARBA" id="ARBA00022679"/>
    </source>
</evidence>
<proteinExistence type="predicted"/>
<dbReference type="PROSITE" id="PS50011">
    <property type="entry name" value="PROTEIN_KINASE_DOM"/>
    <property type="match status" value="1"/>
</dbReference>
<feature type="compositionally biased region" description="Low complexity" evidence="6">
    <location>
        <begin position="369"/>
        <end position="394"/>
    </location>
</feature>
<feature type="region of interest" description="Disordered" evidence="6">
    <location>
        <begin position="320"/>
        <end position="463"/>
    </location>
</feature>
<gene>
    <name evidence="8" type="ORF">DVZ84_25360</name>
</gene>
<evidence type="ECO:0000256" key="2">
    <source>
        <dbReference type="ARBA" id="ARBA00022741"/>
    </source>
</evidence>
<evidence type="ECO:0000256" key="6">
    <source>
        <dbReference type="SAM" id="MobiDB-lite"/>
    </source>
</evidence>
<evidence type="ECO:0000313" key="9">
    <source>
        <dbReference type="Proteomes" id="UP000253742"/>
    </source>
</evidence>
<keyword evidence="2 5" id="KW-0547">Nucleotide-binding</keyword>
<dbReference type="Proteomes" id="UP000253742">
    <property type="component" value="Unassembled WGS sequence"/>
</dbReference>
<organism evidence="8 9">
    <name type="scientific">Streptomyces parvulus</name>
    <dbReference type="NCBI Taxonomy" id="146923"/>
    <lineage>
        <taxon>Bacteria</taxon>
        <taxon>Bacillati</taxon>
        <taxon>Actinomycetota</taxon>
        <taxon>Actinomycetes</taxon>
        <taxon>Kitasatosporales</taxon>
        <taxon>Streptomycetaceae</taxon>
        <taxon>Streptomyces</taxon>
    </lineage>
</organism>
<keyword evidence="8" id="KW-0723">Serine/threonine-protein kinase</keyword>
<keyword evidence="1" id="KW-0808">Transferase</keyword>
<evidence type="ECO:0000313" key="8">
    <source>
        <dbReference type="EMBL" id="RDD86380.1"/>
    </source>
</evidence>
<accession>A0A369V370</accession>
<dbReference type="AlphaFoldDB" id="A0A369V370"/>
<feature type="domain" description="Protein kinase" evidence="7">
    <location>
        <begin position="15"/>
        <end position="266"/>
    </location>
</feature>
<name>A0A369V370_9ACTN</name>
<dbReference type="SUPFAM" id="SSF56112">
    <property type="entry name" value="Protein kinase-like (PK-like)"/>
    <property type="match status" value="1"/>
</dbReference>
<dbReference type="GO" id="GO:0005524">
    <property type="term" value="F:ATP binding"/>
    <property type="evidence" value="ECO:0007669"/>
    <property type="project" value="UniProtKB-UniRule"/>
</dbReference>
<sequence length="643" mass="63520">MRPLDVDEPTEVGPYRLLGRLGSGGMGRVYLGRSAGGRTVAVKIVHPHFALDEEFRARFRREVAAARRVGGAWTAPVLDADPEARVPWVATAYAAGPSLTAAVADGGPLPAHSVRALGAGLGEALAAVHGLGLVHRDVKPSNVLLTLDGPLLIDFGIARATEGTASLTSTGVSIGSPGYMAPEQILGKGVTGAADVFSLGAVLAFAATGTPPFPGDSSAALLYKVVHEEPRLDTLDGDLRDLVAACLAKVPTARPTPAEVARHLAPGGAAGLVTGGWLPGALVERVSRSVVQLLNLEAGEASAGAVSGAVSGVAEVSPGPGAGPGAAPVPPGPVSGASAGPVSGVSEASAGPVSGAAEASAGPVSGVAEVSPGPVSEASPGPVSGPVGFSSPSVGAPPPDANAPAAPSGVFGPAPVMPTHTPPAPRGQRDGDRPPSPPSPGGLSLSLAATSTREGEGEGNGRRGRRISCTVALAVAGAMAAVTVGSVFVLDLLPGGGHDNNAGDEGSRPPSATAPSDPGSGGDAGPAPVPARYLGTWEGQAVAVDGNLPLGTFRLTVRGVAVGERLGTMRHTDIIGGTCDDVLTLTKVTDKQLVASAAGAPGNRDVCNPAPHTVRLTPVGDDLRYESDSEESGRPRARLSKAG</sequence>
<dbReference type="InterPro" id="IPR000719">
    <property type="entry name" value="Prot_kinase_dom"/>
</dbReference>
<dbReference type="CDD" id="cd14014">
    <property type="entry name" value="STKc_PknB_like"/>
    <property type="match status" value="1"/>
</dbReference>
<dbReference type="OrthoDB" id="9762169at2"/>
<dbReference type="InterPro" id="IPR008271">
    <property type="entry name" value="Ser/Thr_kinase_AS"/>
</dbReference>
<dbReference type="GO" id="GO:0004674">
    <property type="term" value="F:protein serine/threonine kinase activity"/>
    <property type="evidence" value="ECO:0007669"/>
    <property type="project" value="UniProtKB-KW"/>
</dbReference>
<dbReference type="PROSITE" id="PS00108">
    <property type="entry name" value="PROTEIN_KINASE_ST"/>
    <property type="match status" value="1"/>
</dbReference>
<evidence type="ECO:0000259" key="7">
    <source>
        <dbReference type="PROSITE" id="PS50011"/>
    </source>
</evidence>
<dbReference type="PANTHER" id="PTHR43289">
    <property type="entry name" value="MITOGEN-ACTIVATED PROTEIN KINASE KINASE KINASE 20-RELATED"/>
    <property type="match status" value="1"/>
</dbReference>
<reference evidence="8 9" key="1">
    <citation type="submission" date="2018-07" db="EMBL/GenBank/DDBJ databases">
        <title>Genome guided investigation of antibiotics producing actinomycetales strain isolated from a Macau mangrove ecosystem.</title>
        <authorList>
            <person name="Hu D."/>
        </authorList>
    </citation>
    <scope>NUCLEOTIDE SEQUENCE [LARGE SCALE GENOMIC DNA]</scope>
    <source>
        <strain evidence="8 9">2297</strain>
    </source>
</reference>
<evidence type="ECO:0000256" key="4">
    <source>
        <dbReference type="ARBA" id="ARBA00022840"/>
    </source>
</evidence>